<dbReference type="AlphaFoldDB" id="Q654E9"/>
<evidence type="ECO:0000313" key="2">
    <source>
        <dbReference type="EMBL" id="BAD45816.1"/>
    </source>
</evidence>
<reference evidence="2" key="2">
    <citation type="submission" date="2002-02" db="EMBL/GenBank/DDBJ databases">
        <title>Oryza sativa nipponbare(GA3) genomic DNA, chromosome 6, BAC clone:OSJNBa0009J19.</title>
        <authorList>
            <person name="Sasaki T."/>
            <person name="Matsumoto T."/>
            <person name="Yamamoto K."/>
        </authorList>
    </citation>
    <scope>NUCLEOTIDE SEQUENCE</scope>
</reference>
<reference evidence="4" key="4">
    <citation type="journal article" date="2008" name="Nucleic Acids Res.">
        <title>The rice annotation project database (RAP-DB): 2008 update.</title>
        <authorList>
            <consortium name="The rice annotation project (RAP)"/>
        </authorList>
    </citation>
    <scope>GENOME REANNOTATION</scope>
    <source>
        <strain evidence="4">cv. Nipponbare</strain>
    </source>
</reference>
<reference evidence="4" key="3">
    <citation type="journal article" date="2005" name="Nature">
        <title>The map-based sequence of the rice genome.</title>
        <authorList>
            <consortium name="International rice genome sequencing project (IRGSP)"/>
            <person name="Matsumoto T."/>
            <person name="Wu J."/>
            <person name="Kanamori H."/>
            <person name="Katayose Y."/>
            <person name="Fujisawa M."/>
            <person name="Namiki N."/>
            <person name="Mizuno H."/>
            <person name="Yamamoto K."/>
            <person name="Antonio B.A."/>
            <person name="Baba T."/>
            <person name="Sakata K."/>
            <person name="Nagamura Y."/>
            <person name="Aoki H."/>
            <person name="Arikawa K."/>
            <person name="Arita K."/>
            <person name="Bito T."/>
            <person name="Chiden Y."/>
            <person name="Fujitsuka N."/>
            <person name="Fukunaka R."/>
            <person name="Hamada M."/>
            <person name="Harada C."/>
            <person name="Hayashi A."/>
            <person name="Hijishita S."/>
            <person name="Honda M."/>
            <person name="Hosokawa S."/>
            <person name="Ichikawa Y."/>
            <person name="Idonuma A."/>
            <person name="Iijima M."/>
            <person name="Ikeda M."/>
            <person name="Ikeno M."/>
            <person name="Ito K."/>
            <person name="Ito S."/>
            <person name="Ito T."/>
            <person name="Ito Y."/>
            <person name="Ito Y."/>
            <person name="Iwabuchi A."/>
            <person name="Kamiya K."/>
            <person name="Karasawa W."/>
            <person name="Kurita K."/>
            <person name="Katagiri S."/>
            <person name="Kikuta A."/>
            <person name="Kobayashi H."/>
            <person name="Kobayashi N."/>
            <person name="Machita K."/>
            <person name="Maehara T."/>
            <person name="Masukawa M."/>
            <person name="Mizubayashi T."/>
            <person name="Mukai Y."/>
            <person name="Nagasaki H."/>
            <person name="Nagata Y."/>
            <person name="Naito S."/>
            <person name="Nakashima M."/>
            <person name="Nakama Y."/>
            <person name="Nakamichi Y."/>
            <person name="Nakamura M."/>
            <person name="Meguro A."/>
            <person name="Negishi M."/>
            <person name="Ohta I."/>
            <person name="Ohta T."/>
            <person name="Okamoto M."/>
            <person name="Ono N."/>
            <person name="Saji S."/>
            <person name="Sakaguchi M."/>
            <person name="Sakai K."/>
            <person name="Shibata M."/>
            <person name="Shimokawa T."/>
            <person name="Song J."/>
            <person name="Takazaki Y."/>
            <person name="Terasawa K."/>
            <person name="Tsugane M."/>
            <person name="Tsuji K."/>
            <person name="Ueda S."/>
            <person name="Waki K."/>
            <person name="Yamagata H."/>
            <person name="Yamamoto M."/>
            <person name="Yamamoto S."/>
            <person name="Yamane H."/>
            <person name="Yoshiki S."/>
            <person name="Yoshihara R."/>
            <person name="Yukawa K."/>
            <person name="Zhong H."/>
            <person name="Yano M."/>
            <person name="Yuan Q."/>
            <person name="Ouyang S."/>
            <person name="Liu J."/>
            <person name="Jones K.M."/>
            <person name="Gansberger K."/>
            <person name="Moffat K."/>
            <person name="Hill J."/>
            <person name="Bera J."/>
            <person name="Fadrosh D."/>
            <person name="Jin S."/>
            <person name="Johri S."/>
            <person name="Kim M."/>
            <person name="Overton L."/>
            <person name="Reardon M."/>
            <person name="Tsitrin T."/>
            <person name="Vuong H."/>
            <person name="Weaver B."/>
            <person name="Ciecko A."/>
            <person name="Tallon L."/>
            <person name="Jackson J."/>
            <person name="Pai G."/>
            <person name="Aken S.V."/>
            <person name="Utterback T."/>
            <person name="Reidmuller S."/>
            <person name="Feldblyum T."/>
            <person name="Hsiao J."/>
            <person name="Zismann V."/>
            <person name="Iobst S."/>
            <person name="de Vazeille A.R."/>
            <person name="Buell C.R."/>
            <person name="Ying K."/>
            <person name="Li Y."/>
            <person name="Lu T."/>
            <person name="Huang Y."/>
            <person name="Zhao Q."/>
            <person name="Feng Q."/>
            <person name="Zhang L."/>
            <person name="Zhu J."/>
            <person name="Weng Q."/>
            <person name="Mu J."/>
            <person name="Lu Y."/>
            <person name="Fan D."/>
            <person name="Liu Y."/>
            <person name="Guan J."/>
            <person name="Zhang Y."/>
            <person name="Yu S."/>
            <person name="Liu X."/>
            <person name="Zhang Y."/>
            <person name="Hong G."/>
            <person name="Han B."/>
            <person name="Choisne N."/>
            <person name="Demange N."/>
            <person name="Orjeda G."/>
            <person name="Samain S."/>
            <person name="Cattolico L."/>
            <person name="Pelletier E."/>
            <person name="Couloux A."/>
            <person name="Segurens B."/>
            <person name="Wincker P."/>
            <person name="D'Hont A."/>
            <person name="Scarpelli C."/>
            <person name="Weissenbach J."/>
            <person name="Salanoubat M."/>
            <person name="Quetier F."/>
            <person name="Yu Y."/>
            <person name="Kim H.R."/>
            <person name="Rambo T."/>
            <person name="Currie J."/>
            <person name="Collura K."/>
            <person name="Luo M."/>
            <person name="Yang T."/>
            <person name="Ammiraju J.S.S."/>
            <person name="Engler F."/>
            <person name="Soderlund C."/>
            <person name="Wing R.A."/>
            <person name="Palmer L.E."/>
            <person name="de la Bastide M."/>
            <person name="Spiegel L."/>
            <person name="Nascimento L."/>
            <person name="Zutavern T."/>
            <person name="O'Shaughnessy A."/>
            <person name="Dike S."/>
            <person name="Dedhia N."/>
            <person name="Preston R."/>
            <person name="Balija V."/>
            <person name="McCombie W.R."/>
            <person name="Chow T."/>
            <person name="Chen H."/>
            <person name="Chung M."/>
            <person name="Chen C."/>
            <person name="Shaw J."/>
            <person name="Wu H."/>
            <person name="Hsiao K."/>
            <person name="Chao Y."/>
            <person name="Chu M."/>
            <person name="Cheng C."/>
            <person name="Hour A."/>
            <person name="Lee P."/>
            <person name="Lin S."/>
            <person name="Lin Y."/>
            <person name="Liou J."/>
            <person name="Liu S."/>
            <person name="Hsing Y."/>
            <person name="Raghuvanshi S."/>
            <person name="Mohanty A."/>
            <person name="Bharti A.K."/>
            <person name="Gaur A."/>
            <person name="Gupta V."/>
            <person name="Kumar D."/>
            <person name="Ravi V."/>
            <person name="Vij S."/>
            <person name="Kapur A."/>
            <person name="Khurana P."/>
            <person name="Khurana P."/>
            <person name="Khurana J.P."/>
            <person name="Tyagi A.K."/>
            <person name="Gaikwad K."/>
            <person name="Singh A."/>
            <person name="Dalal V."/>
            <person name="Srivastava S."/>
            <person name="Dixit A."/>
            <person name="Pal A.K."/>
            <person name="Ghazi I.A."/>
            <person name="Yadav M."/>
            <person name="Pandit A."/>
            <person name="Bhargava A."/>
            <person name="Sureshbabu K."/>
            <person name="Batra K."/>
            <person name="Sharma T.R."/>
            <person name="Mohapatra T."/>
            <person name="Singh N.K."/>
            <person name="Messing J."/>
            <person name="Nelson A.B."/>
            <person name="Fuks G."/>
            <person name="Kavchok S."/>
            <person name="Keizer G."/>
            <person name="Linton E."/>
            <person name="Llaca V."/>
            <person name="Song R."/>
            <person name="Tanyolac B."/>
            <person name="Young S."/>
            <person name="Ho-Il K."/>
            <person name="Hahn J.H."/>
            <person name="Sangsakoo G."/>
            <person name="Vanavichit A."/>
            <person name="de Mattos Luiz.A.T."/>
            <person name="Zimmer P.D."/>
            <person name="Malone G."/>
            <person name="Dellagostin O."/>
            <person name="de Oliveira A.C."/>
            <person name="Bevan M."/>
            <person name="Bancroft I."/>
            <person name="Minx P."/>
            <person name="Cordum H."/>
            <person name="Wilson R."/>
            <person name="Cheng Z."/>
            <person name="Jin W."/>
            <person name="Jiang J."/>
            <person name="Leong S.A."/>
            <person name="Iwama H."/>
            <person name="Gojobori T."/>
            <person name="Itoh T."/>
            <person name="Niimura Y."/>
            <person name="Fujii Y."/>
            <person name="Habara T."/>
            <person name="Sakai H."/>
            <person name="Sato Y."/>
            <person name="Wilson G."/>
            <person name="Kumar K."/>
            <person name="McCouch S."/>
            <person name="Juretic N."/>
            <person name="Hoen D."/>
            <person name="Wright S."/>
            <person name="Bruskiewich R."/>
            <person name="Bureau T."/>
            <person name="Miyao A."/>
            <person name="Hirochika H."/>
            <person name="Nishikawa T."/>
            <person name="Kadowaki K."/>
            <person name="Sugiura M."/>
            <person name="Burr B."/>
            <person name="Sasaki T."/>
        </authorList>
    </citation>
    <scope>NUCLEOTIDE SEQUENCE [LARGE SCALE GENOMIC DNA]</scope>
    <source>
        <strain evidence="4">cv. Nipponbare</strain>
    </source>
</reference>
<dbReference type="EMBL" id="AP003684">
    <property type="protein sequence ID" value="BAD61679.1"/>
    <property type="molecule type" value="Genomic_DNA"/>
</dbReference>
<reference evidence="3" key="1">
    <citation type="submission" date="2001-05" db="EMBL/GenBank/DDBJ databases">
        <title>Oryza sativa nipponbare(GA3) genomic DNA, chromosome 6, PAC clone:P0485D10.</title>
        <authorList>
            <person name="Sasaki T."/>
            <person name="Matsumoto T."/>
            <person name="Yamamoto K."/>
        </authorList>
    </citation>
    <scope>NUCLEOTIDE SEQUENCE</scope>
</reference>
<feature type="compositionally biased region" description="Basic residues" evidence="1">
    <location>
        <begin position="52"/>
        <end position="65"/>
    </location>
</feature>
<name>Q654E9_ORYSJ</name>
<sequence>MKSDLESLIENTLAELHLLFAHLPATASGSLLALGLSSCKNLCIQPQPSSLRSRRPRLRRHRPLPPHRVMGTRQGHLRPAAAAGDLTSYMPLSVYTLADLRALG</sequence>
<organism evidence="2 4">
    <name type="scientific">Oryza sativa subsp. japonica</name>
    <name type="common">Rice</name>
    <dbReference type="NCBI Taxonomy" id="39947"/>
    <lineage>
        <taxon>Eukaryota</taxon>
        <taxon>Viridiplantae</taxon>
        <taxon>Streptophyta</taxon>
        <taxon>Embryophyta</taxon>
        <taxon>Tracheophyta</taxon>
        <taxon>Spermatophyta</taxon>
        <taxon>Magnoliopsida</taxon>
        <taxon>Liliopsida</taxon>
        <taxon>Poales</taxon>
        <taxon>Poaceae</taxon>
        <taxon>BOP clade</taxon>
        <taxon>Oryzoideae</taxon>
        <taxon>Oryzeae</taxon>
        <taxon>Oryzinae</taxon>
        <taxon>Oryza</taxon>
        <taxon>Oryza sativa</taxon>
    </lineage>
</organism>
<feature type="region of interest" description="Disordered" evidence="1">
    <location>
        <begin position="47"/>
        <end position="75"/>
    </location>
</feature>
<evidence type="ECO:0000313" key="4">
    <source>
        <dbReference type="Proteomes" id="UP000000763"/>
    </source>
</evidence>
<proteinExistence type="predicted"/>
<evidence type="ECO:0000313" key="3">
    <source>
        <dbReference type="EMBL" id="BAD61679.1"/>
    </source>
</evidence>
<accession>Q654E9</accession>
<dbReference type="Proteomes" id="UP000000763">
    <property type="component" value="Chromosome 6"/>
</dbReference>
<gene>
    <name evidence="2" type="ORF">OSJNBa0009J19.12</name>
    <name evidence="3" type="ORF">P0485D10.31</name>
</gene>
<evidence type="ECO:0000256" key="1">
    <source>
        <dbReference type="SAM" id="MobiDB-lite"/>
    </source>
</evidence>
<dbReference type="EMBL" id="AP004730">
    <property type="protein sequence ID" value="BAD45816.1"/>
    <property type="molecule type" value="Genomic_DNA"/>
</dbReference>
<protein>
    <submittedName>
        <fullName evidence="2">Uncharacterized protein</fullName>
    </submittedName>
</protein>